<proteinExistence type="predicted"/>
<evidence type="ECO:0000313" key="1">
    <source>
        <dbReference type="EMBL" id="MBW0565096.1"/>
    </source>
</evidence>
<reference evidence="1" key="1">
    <citation type="submission" date="2021-03" db="EMBL/GenBank/DDBJ databases">
        <title>Draft genome sequence of rust myrtle Austropuccinia psidii MF-1, a brazilian biotype.</title>
        <authorList>
            <person name="Quecine M.C."/>
            <person name="Pachon D.M.R."/>
            <person name="Bonatelli M.L."/>
            <person name="Correr F.H."/>
            <person name="Franceschini L.M."/>
            <person name="Leite T.F."/>
            <person name="Margarido G.R.A."/>
            <person name="Almeida C.A."/>
            <person name="Ferrarezi J.A."/>
            <person name="Labate C.A."/>
        </authorList>
    </citation>
    <scope>NUCLEOTIDE SEQUENCE</scope>
    <source>
        <strain evidence="1">MF-1</strain>
    </source>
</reference>
<dbReference type="EMBL" id="AVOT02076856">
    <property type="protein sequence ID" value="MBW0565096.1"/>
    <property type="molecule type" value="Genomic_DNA"/>
</dbReference>
<dbReference type="Proteomes" id="UP000765509">
    <property type="component" value="Unassembled WGS sequence"/>
</dbReference>
<sequence length="126" mass="14911">MESWPLLEENVGSLDIEISWIVEKEVWDNCNNPKELNAYPEWFLQIKPEPYPDIATIVLPYIEFKDIFEKEKSPSETVIPHSWKGLLVFGFTKYGFLQLLTWDGVEGNLGNQYWNTIFEMDEHLRK</sequence>
<name>A0A9Q3JMY9_9BASI</name>
<organism evidence="1 2">
    <name type="scientific">Austropuccinia psidii MF-1</name>
    <dbReference type="NCBI Taxonomy" id="1389203"/>
    <lineage>
        <taxon>Eukaryota</taxon>
        <taxon>Fungi</taxon>
        <taxon>Dikarya</taxon>
        <taxon>Basidiomycota</taxon>
        <taxon>Pucciniomycotina</taxon>
        <taxon>Pucciniomycetes</taxon>
        <taxon>Pucciniales</taxon>
        <taxon>Sphaerophragmiaceae</taxon>
        <taxon>Austropuccinia</taxon>
    </lineage>
</organism>
<protein>
    <submittedName>
        <fullName evidence="1">Uncharacterized protein</fullName>
    </submittedName>
</protein>
<accession>A0A9Q3JMY9</accession>
<dbReference type="AlphaFoldDB" id="A0A9Q3JMY9"/>
<evidence type="ECO:0000313" key="2">
    <source>
        <dbReference type="Proteomes" id="UP000765509"/>
    </source>
</evidence>
<comment type="caution">
    <text evidence="1">The sequence shown here is derived from an EMBL/GenBank/DDBJ whole genome shotgun (WGS) entry which is preliminary data.</text>
</comment>
<gene>
    <name evidence="1" type="ORF">O181_104811</name>
</gene>
<keyword evidence="2" id="KW-1185">Reference proteome</keyword>